<dbReference type="EMBL" id="BONZ01000056">
    <property type="protein sequence ID" value="GIH17584.1"/>
    <property type="molecule type" value="Genomic_DNA"/>
</dbReference>
<comment type="caution">
    <text evidence="2">The sequence shown here is derived from an EMBL/GenBank/DDBJ whole genome shotgun (WGS) entry which is preliminary data.</text>
</comment>
<evidence type="ECO:0000313" key="3">
    <source>
        <dbReference type="Proteomes" id="UP000642748"/>
    </source>
</evidence>
<feature type="compositionally biased region" description="Low complexity" evidence="1">
    <location>
        <begin position="64"/>
        <end position="76"/>
    </location>
</feature>
<keyword evidence="3" id="KW-1185">Reference proteome</keyword>
<protein>
    <submittedName>
        <fullName evidence="2">Uncharacterized protein</fullName>
    </submittedName>
</protein>
<accession>A0A8J3QV24</accession>
<dbReference type="RefSeq" id="WP_203921141.1">
    <property type="nucleotide sequence ID" value="NZ_BONZ01000056.1"/>
</dbReference>
<reference evidence="2" key="1">
    <citation type="submission" date="2021-01" db="EMBL/GenBank/DDBJ databases">
        <title>Whole genome shotgun sequence of Rugosimonospora africana NBRC 104875.</title>
        <authorList>
            <person name="Komaki H."/>
            <person name="Tamura T."/>
        </authorList>
    </citation>
    <scope>NUCLEOTIDE SEQUENCE</scope>
    <source>
        <strain evidence="2">NBRC 104875</strain>
    </source>
</reference>
<name>A0A8J3QV24_9ACTN</name>
<sequence>MGKSKSEKDLRAEAQELVDELPDETAAGRMVHDNGTPASADEWLRNRSKAMKGQQTQPSPLSVPPKKNNNNKPPNR</sequence>
<evidence type="ECO:0000313" key="2">
    <source>
        <dbReference type="EMBL" id="GIH17584.1"/>
    </source>
</evidence>
<dbReference type="Proteomes" id="UP000642748">
    <property type="component" value="Unassembled WGS sequence"/>
</dbReference>
<gene>
    <name evidence="2" type="ORF">Raf01_57560</name>
</gene>
<proteinExistence type="predicted"/>
<organism evidence="2 3">
    <name type="scientific">Rugosimonospora africana</name>
    <dbReference type="NCBI Taxonomy" id="556532"/>
    <lineage>
        <taxon>Bacteria</taxon>
        <taxon>Bacillati</taxon>
        <taxon>Actinomycetota</taxon>
        <taxon>Actinomycetes</taxon>
        <taxon>Micromonosporales</taxon>
        <taxon>Micromonosporaceae</taxon>
        <taxon>Rugosimonospora</taxon>
    </lineage>
</organism>
<feature type="compositionally biased region" description="Basic and acidic residues" evidence="1">
    <location>
        <begin position="1"/>
        <end position="14"/>
    </location>
</feature>
<evidence type="ECO:0000256" key="1">
    <source>
        <dbReference type="SAM" id="MobiDB-lite"/>
    </source>
</evidence>
<dbReference type="AlphaFoldDB" id="A0A8J3QV24"/>
<feature type="region of interest" description="Disordered" evidence="1">
    <location>
        <begin position="1"/>
        <end position="76"/>
    </location>
</feature>